<dbReference type="Proteomes" id="UP000663852">
    <property type="component" value="Unassembled WGS sequence"/>
</dbReference>
<protein>
    <submittedName>
        <fullName evidence="2">Uncharacterized protein</fullName>
    </submittedName>
</protein>
<sequence length="299" mass="33435">MSGSKVFTILSFIFFASILLSSSQNINRKVEWNTLKIIWGPDPLASNDKVFIRQPRTVQQALQEGYSKLPNGLGDQCLGRTTVGHRYWKGNDSAAILLYDKQGTIAGIQIGFPRSVTNRAFYSFDTQRMYNRETINGIDMYTATAYFVPPATICSVGRTLSRLEHEGTGTGLFFQNGSNPLQDAVEVPLWESDLGKTKWAPGACFKTMGKHYWYNNHLDLNCSEVLPAFVMYNKGQLSAFGWSIMAKMDASQRVEFPPKAVISSFLIPVPKCMFPIYDAIGGVTTMHLYFNTDPANLEC</sequence>
<name>A0A815F9C7_ADIRI</name>
<evidence type="ECO:0000313" key="3">
    <source>
        <dbReference type="Proteomes" id="UP000663852"/>
    </source>
</evidence>
<reference evidence="2" key="1">
    <citation type="submission" date="2021-02" db="EMBL/GenBank/DDBJ databases">
        <authorList>
            <person name="Nowell W R."/>
        </authorList>
    </citation>
    <scope>NUCLEOTIDE SEQUENCE</scope>
</reference>
<dbReference type="EMBL" id="CAJNOJ010000237">
    <property type="protein sequence ID" value="CAF1323348.1"/>
    <property type="molecule type" value="Genomic_DNA"/>
</dbReference>
<evidence type="ECO:0000313" key="2">
    <source>
        <dbReference type="EMBL" id="CAF1323348.1"/>
    </source>
</evidence>
<evidence type="ECO:0000256" key="1">
    <source>
        <dbReference type="SAM" id="SignalP"/>
    </source>
</evidence>
<keyword evidence="1" id="KW-0732">Signal</keyword>
<dbReference type="OrthoDB" id="6042561at2759"/>
<accession>A0A815F9C7</accession>
<comment type="caution">
    <text evidence="2">The sequence shown here is derived from an EMBL/GenBank/DDBJ whole genome shotgun (WGS) entry which is preliminary data.</text>
</comment>
<gene>
    <name evidence="2" type="ORF">EDS130_LOCUS31782</name>
</gene>
<organism evidence="2 3">
    <name type="scientific">Adineta ricciae</name>
    <name type="common">Rotifer</name>
    <dbReference type="NCBI Taxonomy" id="249248"/>
    <lineage>
        <taxon>Eukaryota</taxon>
        <taxon>Metazoa</taxon>
        <taxon>Spiralia</taxon>
        <taxon>Gnathifera</taxon>
        <taxon>Rotifera</taxon>
        <taxon>Eurotatoria</taxon>
        <taxon>Bdelloidea</taxon>
        <taxon>Adinetida</taxon>
        <taxon>Adinetidae</taxon>
        <taxon>Adineta</taxon>
    </lineage>
</organism>
<proteinExistence type="predicted"/>
<feature type="signal peptide" evidence="1">
    <location>
        <begin position="1"/>
        <end position="23"/>
    </location>
</feature>
<feature type="chain" id="PRO_5033008964" evidence="1">
    <location>
        <begin position="24"/>
        <end position="299"/>
    </location>
</feature>
<dbReference type="AlphaFoldDB" id="A0A815F9C7"/>